<evidence type="ECO:0000256" key="1">
    <source>
        <dbReference type="ARBA" id="ARBA00023054"/>
    </source>
</evidence>
<evidence type="ECO:0000313" key="4">
    <source>
        <dbReference type="Proteomes" id="UP001497497"/>
    </source>
</evidence>
<dbReference type="Proteomes" id="UP001497497">
    <property type="component" value="Unassembled WGS sequence"/>
</dbReference>
<accession>A0AAV2IBF4</accession>
<dbReference type="InterPro" id="IPR057568">
    <property type="entry name" value="CortBP2_NAV1-like_AAA_lid"/>
</dbReference>
<dbReference type="AlphaFoldDB" id="A0AAV2IBF4"/>
<protein>
    <recommendedName>
        <fullName evidence="2">CortBP2/NAV1-like AAA+ ATPase lid domain-containing protein</fullName>
    </recommendedName>
</protein>
<feature type="domain" description="CortBP2/NAV1-like AAA+ ATPase lid" evidence="2">
    <location>
        <begin position="56"/>
        <end position="98"/>
    </location>
</feature>
<feature type="non-terminal residue" evidence="3">
    <location>
        <position position="1"/>
    </location>
</feature>
<keyword evidence="4" id="KW-1185">Reference proteome</keyword>
<evidence type="ECO:0000259" key="2">
    <source>
        <dbReference type="Pfam" id="PF25408"/>
    </source>
</evidence>
<keyword evidence="1" id="KW-0175">Coiled coil</keyword>
<sequence>ISWSRSLGVDLSILPRFRWVQFILNTEPFRGLLAGHFLRRIFNTYHGQLPSPEDPVLRSVEWIVCVWQRLNDILNKLGLLDVVLGPCMFFKCPLEKQDHELILE</sequence>
<comment type="caution">
    <text evidence="3">The sequence shown here is derived from an EMBL/GenBank/DDBJ whole genome shotgun (WGS) entry which is preliminary data.</text>
</comment>
<dbReference type="PANTHER" id="PTHR12784:SF28">
    <property type="entry name" value="PROTEIN SICKIE"/>
    <property type="match status" value="1"/>
</dbReference>
<dbReference type="InterPro" id="IPR039041">
    <property type="entry name" value="Nav/unc-53"/>
</dbReference>
<evidence type="ECO:0000313" key="3">
    <source>
        <dbReference type="EMBL" id="CAL1543359.1"/>
    </source>
</evidence>
<gene>
    <name evidence="3" type="ORF">GSLYS_00016893001</name>
</gene>
<dbReference type="Pfam" id="PF25408">
    <property type="entry name" value="AAA_lid_NAV1"/>
    <property type="match status" value="1"/>
</dbReference>
<dbReference type="PANTHER" id="PTHR12784">
    <property type="entry name" value="STEERIN"/>
    <property type="match status" value="1"/>
</dbReference>
<name>A0AAV2IBF4_LYMST</name>
<dbReference type="EMBL" id="CAXITT010000542">
    <property type="protein sequence ID" value="CAL1543359.1"/>
    <property type="molecule type" value="Genomic_DNA"/>
</dbReference>
<organism evidence="3 4">
    <name type="scientific">Lymnaea stagnalis</name>
    <name type="common">Great pond snail</name>
    <name type="synonym">Helix stagnalis</name>
    <dbReference type="NCBI Taxonomy" id="6523"/>
    <lineage>
        <taxon>Eukaryota</taxon>
        <taxon>Metazoa</taxon>
        <taxon>Spiralia</taxon>
        <taxon>Lophotrochozoa</taxon>
        <taxon>Mollusca</taxon>
        <taxon>Gastropoda</taxon>
        <taxon>Heterobranchia</taxon>
        <taxon>Euthyneura</taxon>
        <taxon>Panpulmonata</taxon>
        <taxon>Hygrophila</taxon>
        <taxon>Lymnaeoidea</taxon>
        <taxon>Lymnaeidae</taxon>
        <taxon>Lymnaea</taxon>
    </lineage>
</organism>
<dbReference type="GO" id="GO:0022008">
    <property type="term" value="P:neurogenesis"/>
    <property type="evidence" value="ECO:0007669"/>
    <property type="project" value="InterPro"/>
</dbReference>
<reference evidence="3 4" key="1">
    <citation type="submission" date="2024-04" db="EMBL/GenBank/DDBJ databases">
        <authorList>
            <consortium name="Genoscope - CEA"/>
            <person name="William W."/>
        </authorList>
    </citation>
    <scope>NUCLEOTIDE SEQUENCE [LARGE SCALE GENOMIC DNA]</scope>
</reference>
<proteinExistence type="predicted"/>